<comment type="caution">
    <text evidence="19">The sequence shown here is derived from an EMBL/GenBank/DDBJ whole genome shotgun (WGS) entry which is preliminary data.</text>
</comment>
<evidence type="ECO:0000256" key="1">
    <source>
        <dbReference type="ARBA" id="ARBA00004508"/>
    </source>
</evidence>
<proteinExistence type="inferred from homology"/>
<dbReference type="InterPro" id="IPR002893">
    <property type="entry name" value="Znf_MYND"/>
</dbReference>
<evidence type="ECO:0000259" key="18">
    <source>
        <dbReference type="PROSITE" id="PS50865"/>
    </source>
</evidence>
<keyword evidence="3" id="KW-0150">Chloroplast</keyword>
<evidence type="ECO:0000256" key="17">
    <source>
        <dbReference type="PROSITE-ProRule" id="PRU00134"/>
    </source>
</evidence>
<keyword evidence="9" id="KW-0418">Kinase</keyword>
<dbReference type="GO" id="GO:0010276">
    <property type="term" value="F:phytol kinase activity"/>
    <property type="evidence" value="ECO:0007669"/>
    <property type="project" value="UniProtKB-EC"/>
</dbReference>
<keyword evidence="20" id="KW-1185">Reference proteome</keyword>
<dbReference type="PROSITE" id="PS50865">
    <property type="entry name" value="ZF_MYND_2"/>
    <property type="match status" value="1"/>
</dbReference>
<name>A0A150G287_GONPE</name>
<dbReference type="GO" id="GO:0009507">
    <property type="term" value="C:chloroplast"/>
    <property type="evidence" value="ECO:0007669"/>
    <property type="project" value="UniProtKB-SubCell"/>
</dbReference>
<keyword evidence="4" id="KW-0934">Plastid</keyword>
<accession>A0A150G287</accession>
<evidence type="ECO:0000256" key="4">
    <source>
        <dbReference type="ARBA" id="ARBA00022640"/>
    </source>
</evidence>
<organism evidence="19 20">
    <name type="scientific">Gonium pectorale</name>
    <name type="common">Green alga</name>
    <dbReference type="NCBI Taxonomy" id="33097"/>
    <lineage>
        <taxon>Eukaryota</taxon>
        <taxon>Viridiplantae</taxon>
        <taxon>Chlorophyta</taxon>
        <taxon>core chlorophytes</taxon>
        <taxon>Chlorophyceae</taxon>
        <taxon>CS clade</taxon>
        <taxon>Chlamydomonadales</taxon>
        <taxon>Volvocaceae</taxon>
        <taxon>Gonium</taxon>
    </lineage>
</organism>
<evidence type="ECO:0000256" key="14">
    <source>
        <dbReference type="ARBA" id="ARBA00024015"/>
    </source>
</evidence>
<dbReference type="EC" id="2.7.1.182" evidence="15"/>
<protein>
    <recommendedName>
        <fullName evidence="15">phytol kinase</fullName>
        <ecNumber evidence="15">2.7.1.182</ecNumber>
    </recommendedName>
</protein>
<comment type="pathway">
    <text evidence="14">Cofactor biosynthesis; tocopherol biosynthesis.</text>
</comment>
<evidence type="ECO:0000256" key="5">
    <source>
        <dbReference type="ARBA" id="ARBA00022679"/>
    </source>
</evidence>
<dbReference type="InterPro" id="IPR039606">
    <property type="entry name" value="Phytol/farnesol_kinase"/>
</dbReference>
<keyword evidence="7" id="KW-0479">Metal-binding</keyword>
<evidence type="ECO:0000256" key="11">
    <source>
        <dbReference type="ARBA" id="ARBA00022946"/>
    </source>
</evidence>
<keyword evidence="12" id="KW-1133">Transmembrane helix</keyword>
<keyword evidence="8 17" id="KW-0863">Zinc-finger</keyword>
<dbReference type="Gene3D" id="6.10.140.2220">
    <property type="match status" value="1"/>
</dbReference>
<keyword evidence="13" id="KW-0472">Membrane</keyword>
<sequence length="432" mass="47053">MHSQLTRYNDFEITSYLFERLVNVLSSPCLTHHTVSLGLVALCAADGGHDHGLPVALHDALAAHLRTATAPGYREEALAVALAAQMVWAISRPRTRPAELFFHLNFAMRVGEHSVRRLQAAAPGAMDNLDGSAAARWWRLFSDATRCFLSSPYLDRGSVGSQLGRICDGMWAEDEAAFFLLREPPAWVDSAVKGGALSGTERLLRRAGQAPEGPEAELMRAALPAEGGTLLAWVGRLAGQVAQCPDSVAWLLEEVGVVSLLGSILELPWAYPVFSSTRTCANPACTNLEGDSETDLKLLACRLCRAVGYCGQECQRAHWRAPGGHKARQDAADARLAQRWRTEGMATRMTLLWLALLGATAAALAFWQQLQVALASVAETRGSLVATQQKLAAAEAEFATARWHWQAEREHLQDRLALPPRSTERDVLCSIM</sequence>
<dbReference type="Proteomes" id="UP000075714">
    <property type="component" value="Unassembled WGS sequence"/>
</dbReference>
<evidence type="ECO:0000256" key="13">
    <source>
        <dbReference type="ARBA" id="ARBA00023136"/>
    </source>
</evidence>
<evidence type="ECO:0000256" key="16">
    <source>
        <dbReference type="ARBA" id="ARBA00048889"/>
    </source>
</evidence>
<dbReference type="Pfam" id="PF01753">
    <property type="entry name" value="zf-MYND"/>
    <property type="match status" value="1"/>
</dbReference>
<keyword evidence="11" id="KW-0809">Transit peptide</keyword>
<dbReference type="OrthoDB" id="550206at2759"/>
<keyword evidence="5" id="KW-0808">Transferase</keyword>
<comment type="catalytic activity">
    <reaction evidence="16">
        <text>phytol + CTP = phytyl phosphate + CDP + H(+)</text>
        <dbReference type="Rhea" id="RHEA:38055"/>
        <dbReference type="ChEBI" id="CHEBI:15378"/>
        <dbReference type="ChEBI" id="CHEBI:17327"/>
        <dbReference type="ChEBI" id="CHEBI:37563"/>
        <dbReference type="ChEBI" id="CHEBI:58069"/>
        <dbReference type="ChEBI" id="CHEBI:75483"/>
        <dbReference type="EC" id="2.7.1.182"/>
    </reaction>
</comment>
<evidence type="ECO:0000256" key="3">
    <source>
        <dbReference type="ARBA" id="ARBA00022528"/>
    </source>
</evidence>
<evidence type="ECO:0000256" key="2">
    <source>
        <dbReference type="ARBA" id="ARBA00010794"/>
    </source>
</evidence>
<evidence type="ECO:0000256" key="10">
    <source>
        <dbReference type="ARBA" id="ARBA00022833"/>
    </source>
</evidence>
<dbReference type="EMBL" id="LSYV01000092">
    <property type="protein sequence ID" value="KXZ43420.1"/>
    <property type="molecule type" value="Genomic_DNA"/>
</dbReference>
<dbReference type="PANTHER" id="PTHR32523:SF8">
    <property type="entry name" value="DOLICHOL KINASE"/>
    <property type="match status" value="1"/>
</dbReference>
<evidence type="ECO:0000256" key="15">
    <source>
        <dbReference type="ARBA" id="ARBA00039024"/>
    </source>
</evidence>
<dbReference type="SUPFAM" id="SSF144232">
    <property type="entry name" value="HIT/MYND zinc finger-like"/>
    <property type="match status" value="1"/>
</dbReference>
<dbReference type="AlphaFoldDB" id="A0A150G287"/>
<evidence type="ECO:0000256" key="8">
    <source>
        <dbReference type="ARBA" id="ARBA00022771"/>
    </source>
</evidence>
<evidence type="ECO:0000256" key="6">
    <source>
        <dbReference type="ARBA" id="ARBA00022692"/>
    </source>
</evidence>
<feature type="domain" description="MYND-type" evidence="18">
    <location>
        <begin position="277"/>
        <end position="329"/>
    </location>
</feature>
<gene>
    <name evidence="19" type="ORF">GPECTOR_91g574</name>
</gene>
<keyword evidence="6" id="KW-0812">Transmembrane</keyword>
<evidence type="ECO:0000256" key="9">
    <source>
        <dbReference type="ARBA" id="ARBA00022777"/>
    </source>
</evidence>
<dbReference type="GO" id="GO:0008270">
    <property type="term" value="F:zinc ion binding"/>
    <property type="evidence" value="ECO:0007669"/>
    <property type="project" value="UniProtKB-KW"/>
</dbReference>
<keyword evidence="10" id="KW-0862">Zinc</keyword>
<reference evidence="20" key="1">
    <citation type="journal article" date="2016" name="Nat. Commun.">
        <title>The Gonium pectorale genome demonstrates co-option of cell cycle regulation during the evolution of multicellularity.</title>
        <authorList>
            <person name="Hanschen E.R."/>
            <person name="Marriage T.N."/>
            <person name="Ferris P.J."/>
            <person name="Hamaji T."/>
            <person name="Toyoda A."/>
            <person name="Fujiyama A."/>
            <person name="Neme R."/>
            <person name="Noguchi H."/>
            <person name="Minakuchi Y."/>
            <person name="Suzuki M."/>
            <person name="Kawai-Toyooka H."/>
            <person name="Smith D.R."/>
            <person name="Sparks H."/>
            <person name="Anderson J."/>
            <person name="Bakaric R."/>
            <person name="Luria V."/>
            <person name="Karger A."/>
            <person name="Kirschner M.W."/>
            <person name="Durand P.M."/>
            <person name="Michod R.E."/>
            <person name="Nozaki H."/>
            <person name="Olson B.J."/>
        </authorList>
    </citation>
    <scope>NUCLEOTIDE SEQUENCE [LARGE SCALE GENOMIC DNA]</scope>
    <source>
        <strain evidence="20">NIES-2863</strain>
    </source>
</reference>
<evidence type="ECO:0000313" key="20">
    <source>
        <dbReference type="Proteomes" id="UP000075714"/>
    </source>
</evidence>
<dbReference type="GO" id="GO:0016020">
    <property type="term" value="C:membrane"/>
    <property type="evidence" value="ECO:0007669"/>
    <property type="project" value="UniProtKB-SubCell"/>
</dbReference>
<evidence type="ECO:0000313" key="19">
    <source>
        <dbReference type="EMBL" id="KXZ43420.1"/>
    </source>
</evidence>
<evidence type="ECO:0000256" key="7">
    <source>
        <dbReference type="ARBA" id="ARBA00022723"/>
    </source>
</evidence>
<comment type="similarity">
    <text evidence="2">Belongs to the polyprenol kinase family.</text>
</comment>
<evidence type="ECO:0000256" key="12">
    <source>
        <dbReference type="ARBA" id="ARBA00022989"/>
    </source>
</evidence>
<comment type="subcellular location">
    <subcellularLocation>
        <location evidence="1">Plastid</location>
        <location evidence="1">Chloroplast membrane</location>
        <topology evidence="1">Multi-pass membrane protein</topology>
    </subcellularLocation>
</comment>
<dbReference type="PANTHER" id="PTHR32523">
    <property type="entry name" value="PHYTOL KINASE 1, CHLOROPLASTIC"/>
    <property type="match status" value="1"/>
</dbReference>